<dbReference type="PANTHER" id="PTHR30249">
    <property type="entry name" value="PUTATIVE SEROTONIN TRANSPORTER"/>
    <property type="match status" value="1"/>
</dbReference>
<feature type="transmembrane region" description="Helical" evidence="5">
    <location>
        <begin position="65"/>
        <end position="82"/>
    </location>
</feature>
<dbReference type="PANTHER" id="PTHR30249:SF0">
    <property type="entry name" value="PLASTIDAL GLYCOLATE_GLYCERATE TRANSLOCATOR 1, CHLOROPLASTIC"/>
    <property type="match status" value="1"/>
</dbReference>
<keyword evidence="4 5" id="KW-0472">Membrane</keyword>
<organism evidence="6 7">
    <name type="scientific">Rapidithrix thailandica</name>
    <dbReference type="NCBI Taxonomy" id="413964"/>
    <lineage>
        <taxon>Bacteria</taxon>
        <taxon>Pseudomonadati</taxon>
        <taxon>Bacteroidota</taxon>
        <taxon>Cytophagia</taxon>
        <taxon>Cytophagales</taxon>
        <taxon>Flammeovirgaceae</taxon>
        <taxon>Rapidithrix</taxon>
    </lineage>
</organism>
<evidence type="ECO:0000256" key="5">
    <source>
        <dbReference type="SAM" id="Phobius"/>
    </source>
</evidence>
<protein>
    <submittedName>
        <fullName evidence="6">LrgB family protein</fullName>
    </submittedName>
</protein>
<evidence type="ECO:0000256" key="1">
    <source>
        <dbReference type="ARBA" id="ARBA00004141"/>
    </source>
</evidence>
<evidence type="ECO:0000256" key="4">
    <source>
        <dbReference type="ARBA" id="ARBA00023136"/>
    </source>
</evidence>
<dbReference type="InterPro" id="IPR007300">
    <property type="entry name" value="CidB/LrgB"/>
</dbReference>
<feature type="transmembrane region" description="Helical" evidence="5">
    <location>
        <begin position="205"/>
        <end position="228"/>
    </location>
</feature>
<proteinExistence type="predicted"/>
<dbReference type="AlphaFoldDB" id="A0AAW9SED2"/>
<evidence type="ECO:0000313" key="6">
    <source>
        <dbReference type="EMBL" id="MEN7550714.1"/>
    </source>
</evidence>
<feature type="transmembrane region" description="Helical" evidence="5">
    <location>
        <begin position="33"/>
        <end position="53"/>
    </location>
</feature>
<evidence type="ECO:0000256" key="3">
    <source>
        <dbReference type="ARBA" id="ARBA00022989"/>
    </source>
</evidence>
<name>A0AAW9SED2_9BACT</name>
<comment type="caution">
    <text evidence="6">The sequence shown here is derived from an EMBL/GenBank/DDBJ whole genome shotgun (WGS) entry which is preliminary data.</text>
</comment>
<keyword evidence="7" id="KW-1185">Reference proteome</keyword>
<evidence type="ECO:0000313" key="7">
    <source>
        <dbReference type="Proteomes" id="UP001403385"/>
    </source>
</evidence>
<keyword evidence="2 5" id="KW-0812">Transmembrane</keyword>
<comment type="subcellular location">
    <subcellularLocation>
        <location evidence="1">Membrane</location>
        <topology evidence="1">Multi-pass membrane protein</topology>
    </subcellularLocation>
</comment>
<accession>A0AAW9SED2</accession>
<gene>
    <name evidence="6" type="ORF">AAG747_22530</name>
</gene>
<evidence type="ECO:0000256" key="2">
    <source>
        <dbReference type="ARBA" id="ARBA00022692"/>
    </source>
</evidence>
<dbReference type="Proteomes" id="UP001403385">
    <property type="component" value="Unassembled WGS sequence"/>
</dbReference>
<sequence length="236" mass="25416">MSIQEIFSRPEVSIACTIGFYMGGKYVYHRTKWLLFSPVIVSIVAVMLLLRFMKIPFEEYNQGGQWLTWPLGPSVVALGVLLHEKFELVKKQALGFLLSVVVGSLGSMLSIMALALFCKLPEELTLSILPKSITTPIALEVTAMVGGIPSLTAGVVIFVGIIGNAFGPLFLTFFKINRPATIGLALGTASHGIGTARAVEFGELAGAYSGLAMCLNGLLTVVTAPYLWQSLQPFFV</sequence>
<feature type="transmembrane region" description="Helical" evidence="5">
    <location>
        <begin position="94"/>
        <end position="117"/>
    </location>
</feature>
<keyword evidence="3 5" id="KW-1133">Transmembrane helix</keyword>
<reference evidence="6 7" key="1">
    <citation type="submission" date="2024-04" db="EMBL/GenBank/DDBJ databases">
        <title>Novel genus in family Flammeovirgaceae.</title>
        <authorList>
            <person name="Nguyen T.H."/>
            <person name="Vuong T.Q."/>
            <person name="Le H."/>
            <person name="Kim S.-G."/>
        </authorList>
    </citation>
    <scope>NUCLEOTIDE SEQUENCE [LARGE SCALE GENOMIC DNA]</scope>
    <source>
        <strain evidence="6 7">JCM 23209</strain>
    </source>
</reference>
<feature type="transmembrane region" description="Helical" evidence="5">
    <location>
        <begin position="151"/>
        <end position="174"/>
    </location>
</feature>
<dbReference type="RefSeq" id="WP_346823496.1">
    <property type="nucleotide sequence ID" value="NZ_JBDKWZ010000016.1"/>
</dbReference>
<dbReference type="EMBL" id="JBDKWZ010000016">
    <property type="protein sequence ID" value="MEN7550714.1"/>
    <property type="molecule type" value="Genomic_DNA"/>
</dbReference>
<dbReference type="GO" id="GO:0016020">
    <property type="term" value="C:membrane"/>
    <property type="evidence" value="ECO:0007669"/>
    <property type="project" value="UniProtKB-SubCell"/>
</dbReference>
<dbReference type="Pfam" id="PF04172">
    <property type="entry name" value="LrgB"/>
    <property type="match status" value="1"/>
</dbReference>